<dbReference type="RefSeq" id="WP_085051966.1">
    <property type="nucleotide sequence ID" value="NZ_LNQR01000051.1"/>
</dbReference>
<name>A0ABR5SG50_9BACT</name>
<keyword evidence="4 8" id="KW-0479">Metal-binding</keyword>
<dbReference type="InterPro" id="IPR052395">
    <property type="entry name" value="ET_Ferredoxin"/>
</dbReference>
<dbReference type="PROSITE" id="PS00198">
    <property type="entry name" value="4FE4S_FER_1"/>
    <property type="match status" value="1"/>
</dbReference>
<keyword evidence="7 8" id="KW-0411">Iron-sulfur</keyword>
<dbReference type="SUPFAM" id="SSF54862">
    <property type="entry name" value="4Fe-4S ferredoxins"/>
    <property type="match status" value="1"/>
</dbReference>
<dbReference type="Gene3D" id="3.30.70.20">
    <property type="match status" value="1"/>
</dbReference>
<keyword evidence="11" id="KW-1185">Reference proteome</keyword>
<feature type="domain" description="4Fe-4S ferredoxin-type" evidence="9">
    <location>
        <begin position="2"/>
        <end position="30"/>
    </location>
</feature>
<keyword evidence="6 8" id="KW-0408">Iron</keyword>
<evidence type="ECO:0000313" key="11">
    <source>
        <dbReference type="Proteomes" id="UP000060487"/>
    </source>
</evidence>
<accession>A0ABR5SG50</accession>
<organism evidence="10 11">
    <name type="scientific">Candidatus Magnetominusculus xianensis</name>
    <dbReference type="NCBI Taxonomy" id="1748249"/>
    <lineage>
        <taxon>Bacteria</taxon>
        <taxon>Pseudomonadati</taxon>
        <taxon>Nitrospirota</taxon>
        <taxon>Nitrospiria</taxon>
        <taxon>Nitrospirales</taxon>
        <taxon>Nitrospiraceae</taxon>
        <taxon>Candidatus Magnetominusculus</taxon>
    </lineage>
</organism>
<dbReference type="InterPro" id="IPR017900">
    <property type="entry name" value="4Fe4S_Fe_S_CS"/>
</dbReference>
<dbReference type="PANTHER" id="PTHR39163:SF1">
    <property type="entry name" value="FERREDOXIN"/>
    <property type="match status" value="1"/>
</dbReference>
<evidence type="ECO:0000256" key="8">
    <source>
        <dbReference type="RuleBase" id="RU368020"/>
    </source>
</evidence>
<dbReference type="Proteomes" id="UP000060487">
    <property type="component" value="Unassembled WGS sequence"/>
</dbReference>
<dbReference type="PANTHER" id="PTHR39163">
    <property type="entry name" value="FERREDOXIN"/>
    <property type="match status" value="1"/>
</dbReference>
<keyword evidence="2 8" id="KW-0813">Transport</keyword>
<evidence type="ECO:0000256" key="4">
    <source>
        <dbReference type="ARBA" id="ARBA00022723"/>
    </source>
</evidence>
<keyword evidence="3" id="KW-0004">4Fe-4S</keyword>
<proteinExistence type="predicted"/>
<evidence type="ECO:0000256" key="7">
    <source>
        <dbReference type="ARBA" id="ARBA00023014"/>
    </source>
</evidence>
<evidence type="ECO:0000259" key="9">
    <source>
        <dbReference type="PROSITE" id="PS51379"/>
    </source>
</evidence>
<evidence type="ECO:0000313" key="10">
    <source>
        <dbReference type="EMBL" id="KWT87418.1"/>
    </source>
</evidence>
<evidence type="ECO:0000256" key="6">
    <source>
        <dbReference type="ARBA" id="ARBA00023004"/>
    </source>
</evidence>
<reference evidence="10 11" key="1">
    <citation type="submission" date="2015-11" db="EMBL/GenBank/DDBJ databases">
        <authorList>
            <person name="Lin W."/>
        </authorList>
    </citation>
    <scope>NUCLEOTIDE SEQUENCE [LARGE SCALE GENOMIC DNA]</scope>
    <source>
        <strain evidence="10 11">HCH-1</strain>
    </source>
</reference>
<evidence type="ECO:0000256" key="1">
    <source>
        <dbReference type="ARBA" id="ARBA00001966"/>
    </source>
</evidence>
<gene>
    <name evidence="10" type="ORF">ASN18_1337</name>
</gene>
<sequence length="61" mass="6570">MKVPYVEADLCTGCETCVSLCPEVFTMQGDKAFVSSPDKCGTCDVQEAMDTCPVEAIKWAS</sequence>
<evidence type="ECO:0000256" key="2">
    <source>
        <dbReference type="ARBA" id="ARBA00022448"/>
    </source>
</evidence>
<comment type="cofactor">
    <cofactor evidence="1">
        <name>[4Fe-4S] cluster</name>
        <dbReference type="ChEBI" id="CHEBI:49883"/>
    </cofactor>
</comment>
<comment type="function">
    <text evidence="8">Ferredoxins are iron-sulfur proteins that transfer electrons in a wide variety of metabolic reactions.</text>
</comment>
<evidence type="ECO:0000256" key="5">
    <source>
        <dbReference type="ARBA" id="ARBA00022982"/>
    </source>
</evidence>
<dbReference type="EMBL" id="LNQR01000051">
    <property type="protein sequence ID" value="KWT87418.1"/>
    <property type="molecule type" value="Genomic_DNA"/>
</dbReference>
<evidence type="ECO:0000256" key="3">
    <source>
        <dbReference type="ARBA" id="ARBA00022485"/>
    </source>
</evidence>
<dbReference type="InterPro" id="IPR017896">
    <property type="entry name" value="4Fe4S_Fe-S-bd"/>
</dbReference>
<dbReference type="PROSITE" id="PS51379">
    <property type="entry name" value="4FE4S_FER_2"/>
    <property type="match status" value="1"/>
</dbReference>
<keyword evidence="5 8" id="KW-0249">Electron transport</keyword>
<protein>
    <recommendedName>
        <fullName evidence="8">Ferredoxin</fullName>
    </recommendedName>
</protein>
<dbReference type="Pfam" id="PF13370">
    <property type="entry name" value="Fer4_13"/>
    <property type="match status" value="1"/>
</dbReference>
<dbReference type="PRINTS" id="PR00352">
    <property type="entry name" value="3FE4SFRDOXIN"/>
</dbReference>
<dbReference type="InterPro" id="IPR001080">
    <property type="entry name" value="3Fe4S_ferredoxin"/>
</dbReference>
<comment type="caution">
    <text evidence="10">The sequence shown here is derived from an EMBL/GenBank/DDBJ whole genome shotgun (WGS) entry which is preliminary data.</text>
</comment>